<evidence type="ECO:0000256" key="2">
    <source>
        <dbReference type="ARBA" id="ARBA00009634"/>
    </source>
</evidence>
<dbReference type="EMBL" id="PZQS01000001">
    <property type="protein sequence ID" value="PVD39145.1"/>
    <property type="molecule type" value="Genomic_DNA"/>
</dbReference>
<comment type="similarity">
    <text evidence="2">Belongs to the Toll-like receptor family.</text>
</comment>
<organism evidence="16 17">
    <name type="scientific">Pomacea canaliculata</name>
    <name type="common">Golden apple snail</name>
    <dbReference type="NCBI Taxonomy" id="400727"/>
    <lineage>
        <taxon>Eukaryota</taxon>
        <taxon>Metazoa</taxon>
        <taxon>Spiralia</taxon>
        <taxon>Lophotrochozoa</taxon>
        <taxon>Mollusca</taxon>
        <taxon>Gastropoda</taxon>
        <taxon>Caenogastropoda</taxon>
        <taxon>Architaenioglossa</taxon>
        <taxon>Ampullarioidea</taxon>
        <taxon>Ampullariidae</taxon>
        <taxon>Pomacea</taxon>
    </lineage>
</organism>
<evidence type="ECO:0000256" key="7">
    <source>
        <dbReference type="ARBA" id="ARBA00022737"/>
    </source>
</evidence>
<dbReference type="InterPro" id="IPR000157">
    <property type="entry name" value="TIR_dom"/>
</dbReference>
<evidence type="ECO:0000256" key="5">
    <source>
        <dbReference type="ARBA" id="ARBA00022692"/>
    </source>
</evidence>
<keyword evidence="6 14" id="KW-0732">Signal</keyword>
<dbReference type="Pfam" id="PF13855">
    <property type="entry name" value="LRR_8"/>
    <property type="match status" value="2"/>
</dbReference>
<feature type="signal peptide" evidence="14">
    <location>
        <begin position="1"/>
        <end position="29"/>
    </location>
</feature>
<dbReference type="SUPFAM" id="SSF52058">
    <property type="entry name" value="L domain-like"/>
    <property type="match status" value="2"/>
</dbReference>
<dbReference type="InterPro" id="IPR003591">
    <property type="entry name" value="Leu-rich_rpt_typical-subtyp"/>
</dbReference>
<dbReference type="FunFam" id="3.40.50.10140:FF:000001">
    <property type="entry name" value="Toll-like receptor 2"/>
    <property type="match status" value="1"/>
</dbReference>
<evidence type="ECO:0000256" key="11">
    <source>
        <dbReference type="ARBA" id="ARBA00023170"/>
    </source>
</evidence>
<protein>
    <recommendedName>
        <fullName evidence="15">TIR domain-containing protein</fullName>
    </recommendedName>
</protein>
<evidence type="ECO:0000256" key="9">
    <source>
        <dbReference type="ARBA" id="ARBA00022989"/>
    </source>
</evidence>
<dbReference type="Gene3D" id="3.40.50.10140">
    <property type="entry name" value="Toll/interleukin-1 receptor homology (TIR) domain"/>
    <property type="match status" value="1"/>
</dbReference>
<dbReference type="PROSITE" id="PS50104">
    <property type="entry name" value="TIR"/>
    <property type="match status" value="1"/>
</dbReference>
<dbReference type="InterPro" id="IPR035897">
    <property type="entry name" value="Toll_tir_struct_dom_sf"/>
</dbReference>
<proteinExistence type="inferred from homology"/>
<dbReference type="SUPFAM" id="SSF52200">
    <property type="entry name" value="Toll/Interleukin receptor TIR domain"/>
    <property type="match status" value="1"/>
</dbReference>
<dbReference type="OrthoDB" id="6134202at2759"/>
<dbReference type="GO" id="GO:0005886">
    <property type="term" value="C:plasma membrane"/>
    <property type="evidence" value="ECO:0007669"/>
    <property type="project" value="TreeGrafter"/>
</dbReference>
<keyword evidence="8" id="KW-0391">Immunity</keyword>
<keyword evidence="4" id="KW-0433">Leucine-rich repeat</keyword>
<dbReference type="GO" id="GO:0038023">
    <property type="term" value="F:signaling receptor activity"/>
    <property type="evidence" value="ECO:0007669"/>
    <property type="project" value="TreeGrafter"/>
</dbReference>
<keyword evidence="17" id="KW-1185">Reference proteome</keyword>
<dbReference type="Pfam" id="PF01582">
    <property type="entry name" value="TIR"/>
    <property type="match status" value="1"/>
</dbReference>
<keyword evidence="5 13" id="KW-0812">Transmembrane</keyword>
<dbReference type="InterPro" id="IPR001611">
    <property type="entry name" value="Leu-rich_rpt"/>
</dbReference>
<dbReference type="OMA" id="WIHRESH"/>
<keyword evidence="3" id="KW-0399">Innate immunity</keyword>
<keyword evidence="12" id="KW-0325">Glycoprotein</keyword>
<dbReference type="SMART" id="SM00369">
    <property type="entry name" value="LRR_TYP"/>
    <property type="match status" value="8"/>
</dbReference>
<evidence type="ECO:0000256" key="14">
    <source>
        <dbReference type="SAM" id="SignalP"/>
    </source>
</evidence>
<dbReference type="STRING" id="400727.A0A2T7Q0E7"/>
<evidence type="ECO:0000256" key="1">
    <source>
        <dbReference type="ARBA" id="ARBA00004479"/>
    </source>
</evidence>
<dbReference type="PRINTS" id="PR01537">
    <property type="entry name" value="INTRLKN1R1F"/>
</dbReference>
<sequence length="721" mass="83301">MARRVTHKTQRPRILLLIFTLQSALICLAQDRNHCWTEKHDAGSITYSCFGEGFCFCSNTTADCSSHHGLLTYVPRLPIEVQVLNFSNNNLSFIPNDFFFNVSQVRLLDLSNNGLISVSSRAFRGLHHLTTLFLNGNHLNRQALGHVFRIQSLSRLEILCSGLSQADLNIFSRSTLRELDVLNVSLNNIGSFYMGNLQPLNSLHMFIAQANQLYNLTTSRLENLRFLDLQYNRLFDFPKSCDPDTGESLFPNLEQLLLDFNMISSITDPVCFPKLYVLTLEFNRFQMFESNTFGILRFPSLEKLELTQMEDKILRIDKFTFNNSQLLYLGLALNYIDLSSPRVLHEDAFGGSTGITIFYFDHCVFKTVSIERFHRLFEPFRSIKSLYLGDCGIESISPDTFAPFKSLEFLYLYGNLIRFLPDGCFSALTKLKVLVLNNNLISVISKDTFTQETLGRLQKIYLGGNPFYCSCDIRWFQEWMSSHPNQFCNYKQDGYMCDNILNTPVRVFQINDQACLLGQAAATFTVAVIIIVLVVFIISIVFFRFRWHLRLVMYEWFHHRGPQEGQLRHFTNDVFVGYAEEDRKWVMQELLPVLEGQWSLRACVHERDFIPGKHIVDNIADCVHDSRKILMVFSPDYARSEWCQFELKYCQCCVMDRDEVLVLVLLHETESRDMTSAMFAVMKTTTYIEWADTVDARDSFWGRLSRALNCVISSQRSISSI</sequence>
<keyword evidence="9 13" id="KW-1133">Transmembrane helix</keyword>
<evidence type="ECO:0000259" key="15">
    <source>
        <dbReference type="PROSITE" id="PS50104"/>
    </source>
</evidence>
<keyword evidence="11" id="KW-0675">Receptor</keyword>
<evidence type="ECO:0000256" key="6">
    <source>
        <dbReference type="ARBA" id="ARBA00022729"/>
    </source>
</evidence>
<evidence type="ECO:0000256" key="10">
    <source>
        <dbReference type="ARBA" id="ARBA00023136"/>
    </source>
</evidence>
<dbReference type="Gene3D" id="3.80.10.10">
    <property type="entry name" value="Ribonuclease Inhibitor"/>
    <property type="match status" value="4"/>
</dbReference>
<dbReference type="GO" id="GO:0007165">
    <property type="term" value="P:signal transduction"/>
    <property type="evidence" value="ECO:0007669"/>
    <property type="project" value="InterPro"/>
</dbReference>
<accession>A0A2T7Q0E7</accession>
<feature type="transmembrane region" description="Helical" evidence="13">
    <location>
        <begin position="516"/>
        <end position="543"/>
    </location>
</feature>
<evidence type="ECO:0000256" key="12">
    <source>
        <dbReference type="ARBA" id="ARBA00023180"/>
    </source>
</evidence>
<reference evidence="16 17" key="1">
    <citation type="submission" date="2018-04" db="EMBL/GenBank/DDBJ databases">
        <title>The genome of golden apple snail Pomacea canaliculata provides insight into stress tolerance and invasive adaptation.</title>
        <authorList>
            <person name="Liu C."/>
            <person name="Liu B."/>
            <person name="Ren Y."/>
            <person name="Zhang Y."/>
            <person name="Wang H."/>
            <person name="Li S."/>
            <person name="Jiang F."/>
            <person name="Yin L."/>
            <person name="Zhang G."/>
            <person name="Qian W."/>
            <person name="Fan W."/>
        </authorList>
    </citation>
    <scope>NUCLEOTIDE SEQUENCE [LARGE SCALE GENOMIC DNA]</scope>
    <source>
        <strain evidence="16">SZHN2017</strain>
        <tissue evidence="16">Muscle</tissue>
    </source>
</reference>
<comment type="subcellular location">
    <subcellularLocation>
        <location evidence="1">Membrane</location>
        <topology evidence="1">Single-pass type I membrane protein</topology>
    </subcellularLocation>
</comment>
<dbReference type="PANTHER" id="PTHR24365:SF541">
    <property type="entry name" value="PROTEIN TOLL-RELATED"/>
    <property type="match status" value="1"/>
</dbReference>
<evidence type="ECO:0000313" key="16">
    <source>
        <dbReference type="EMBL" id="PVD39145.1"/>
    </source>
</evidence>
<feature type="domain" description="TIR" evidence="15">
    <location>
        <begin position="570"/>
        <end position="708"/>
    </location>
</feature>
<dbReference type="AlphaFoldDB" id="A0A2T7Q0E7"/>
<feature type="chain" id="PRO_5015711459" description="TIR domain-containing protein" evidence="14">
    <location>
        <begin position="30"/>
        <end position="721"/>
    </location>
</feature>
<dbReference type="GO" id="GO:0045087">
    <property type="term" value="P:innate immune response"/>
    <property type="evidence" value="ECO:0007669"/>
    <property type="project" value="UniProtKB-KW"/>
</dbReference>
<evidence type="ECO:0000313" key="17">
    <source>
        <dbReference type="Proteomes" id="UP000245119"/>
    </source>
</evidence>
<evidence type="ECO:0000256" key="3">
    <source>
        <dbReference type="ARBA" id="ARBA00022588"/>
    </source>
</evidence>
<name>A0A2T7Q0E7_POMCA</name>
<evidence type="ECO:0000256" key="13">
    <source>
        <dbReference type="SAM" id="Phobius"/>
    </source>
</evidence>
<keyword evidence="7" id="KW-0677">Repeat</keyword>
<dbReference type="PANTHER" id="PTHR24365">
    <property type="entry name" value="TOLL-LIKE RECEPTOR"/>
    <property type="match status" value="1"/>
</dbReference>
<keyword evidence="10 13" id="KW-0472">Membrane</keyword>
<dbReference type="Proteomes" id="UP000245119">
    <property type="component" value="Linkage Group LG1"/>
</dbReference>
<gene>
    <name evidence="16" type="ORF">C0Q70_01773</name>
</gene>
<evidence type="ECO:0000256" key="4">
    <source>
        <dbReference type="ARBA" id="ARBA00022614"/>
    </source>
</evidence>
<comment type="caution">
    <text evidence="16">The sequence shown here is derived from an EMBL/GenBank/DDBJ whole genome shotgun (WGS) entry which is preliminary data.</text>
</comment>
<dbReference type="InterPro" id="IPR032675">
    <property type="entry name" value="LRR_dom_sf"/>
</dbReference>
<evidence type="ECO:0000256" key="8">
    <source>
        <dbReference type="ARBA" id="ARBA00022859"/>
    </source>
</evidence>
<dbReference type="PROSITE" id="PS51450">
    <property type="entry name" value="LRR"/>
    <property type="match status" value="1"/>
</dbReference>
<dbReference type="SMART" id="SM00255">
    <property type="entry name" value="TIR"/>
    <property type="match status" value="1"/>
</dbReference>